<dbReference type="PROSITE" id="PS51914">
    <property type="entry name" value="MRH"/>
    <property type="match status" value="1"/>
</dbReference>
<comment type="caution">
    <text evidence="8">The sequence shown here is derived from an EMBL/GenBank/DDBJ whole genome shotgun (WGS) entry which is preliminary data.</text>
</comment>
<feature type="coiled-coil region" evidence="5">
    <location>
        <begin position="386"/>
        <end position="417"/>
    </location>
</feature>
<feature type="chain" id="PRO_5043485639" description="Glucosidase 2 subunit beta" evidence="6">
    <location>
        <begin position="20"/>
        <end position="556"/>
    </location>
</feature>
<keyword evidence="3" id="KW-0256">Endoplasmic reticulum</keyword>
<dbReference type="AlphaFoldDB" id="A0AAV9P996"/>
<dbReference type="InterPro" id="IPR028146">
    <property type="entry name" value="PRKCSH_N"/>
</dbReference>
<keyword evidence="2 6" id="KW-0732">Signal</keyword>
<keyword evidence="4" id="KW-1015">Disulfide bond</keyword>
<evidence type="ECO:0000259" key="7">
    <source>
        <dbReference type="PROSITE" id="PS51914"/>
    </source>
</evidence>
<dbReference type="Pfam" id="PF12999">
    <property type="entry name" value="PRKCSH-like"/>
    <property type="match status" value="1"/>
</dbReference>
<dbReference type="PANTHER" id="PTHR12630:SF1">
    <property type="entry name" value="GLUCOSIDASE 2 SUBUNIT BETA"/>
    <property type="match status" value="1"/>
</dbReference>
<reference evidence="8 9" key="1">
    <citation type="submission" date="2023-08" db="EMBL/GenBank/DDBJ databases">
        <title>Black Yeasts Isolated from many extreme environments.</title>
        <authorList>
            <person name="Coleine C."/>
            <person name="Stajich J.E."/>
            <person name="Selbmann L."/>
        </authorList>
    </citation>
    <scope>NUCLEOTIDE SEQUENCE [LARGE SCALE GENOMIC DNA]</scope>
    <source>
        <strain evidence="8 9">CCFEE 5935</strain>
    </source>
</reference>
<dbReference type="InterPro" id="IPR009011">
    <property type="entry name" value="Man6P_isomerase_rcpt-bd_dom_sf"/>
</dbReference>
<feature type="coiled-coil region" evidence="5">
    <location>
        <begin position="179"/>
        <end position="273"/>
    </location>
</feature>
<dbReference type="InterPro" id="IPR044865">
    <property type="entry name" value="MRH_dom"/>
</dbReference>
<evidence type="ECO:0000256" key="5">
    <source>
        <dbReference type="SAM" id="Coils"/>
    </source>
</evidence>
<dbReference type="Proteomes" id="UP001337655">
    <property type="component" value="Unassembled WGS sequence"/>
</dbReference>
<dbReference type="GO" id="GO:0006491">
    <property type="term" value="P:N-glycan processing"/>
    <property type="evidence" value="ECO:0007669"/>
    <property type="project" value="TreeGrafter"/>
</dbReference>
<dbReference type="GO" id="GO:0017177">
    <property type="term" value="C:glucosidase II complex"/>
    <property type="evidence" value="ECO:0007669"/>
    <property type="project" value="TreeGrafter"/>
</dbReference>
<gene>
    <name evidence="8" type="ORF">LTR77_005503</name>
</gene>
<evidence type="ECO:0000256" key="1">
    <source>
        <dbReference type="ARBA" id="ARBA00022387"/>
    </source>
</evidence>
<proteinExistence type="predicted"/>
<organism evidence="8 9">
    <name type="scientific">Saxophila tyrrhenica</name>
    <dbReference type="NCBI Taxonomy" id="1690608"/>
    <lineage>
        <taxon>Eukaryota</taxon>
        <taxon>Fungi</taxon>
        <taxon>Dikarya</taxon>
        <taxon>Ascomycota</taxon>
        <taxon>Pezizomycotina</taxon>
        <taxon>Dothideomycetes</taxon>
        <taxon>Dothideomycetidae</taxon>
        <taxon>Mycosphaerellales</taxon>
        <taxon>Extremaceae</taxon>
        <taxon>Saxophila</taxon>
    </lineage>
</organism>
<dbReference type="EMBL" id="JAVRRT010000008">
    <property type="protein sequence ID" value="KAK5169527.1"/>
    <property type="molecule type" value="Genomic_DNA"/>
</dbReference>
<evidence type="ECO:0000313" key="8">
    <source>
        <dbReference type="EMBL" id="KAK5169527.1"/>
    </source>
</evidence>
<dbReference type="Gene3D" id="2.70.130.10">
    <property type="entry name" value="Mannose-6-phosphate receptor binding domain"/>
    <property type="match status" value="1"/>
</dbReference>
<name>A0AAV9P996_9PEZI</name>
<accession>A0AAV9P996</accession>
<protein>
    <recommendedName>
        <fullName evidence="1">Glucosidase 2 subunit beta</fullName>
    </recommendedName>
</protein>
<feature type="signal peptide" evidence="6">
    <location>
        <begin position="1"/>
        <end position="19"/>
    </location>
</feature>
<evidence type="ECO:0000256" key="3">
    <source>
        <dbReference type="ARBA" id="ARBA00022824"/>
    </source>
</evidence>
<dbReference type="Pfam" id="PF13015">
    <property type="entry name" value="PRKCSH_1"/>
    <property type="match status" value="1"/>
</dbReference>
<dbReference type="SUPFAM" id="SSF50911">
    <property type="entry name" value="Mannose 6-phosphate receptor domain"/>
    <property type="match status" value="1"/>
</dbReference>
<feature type="domain" description="MRH" evidence="7">
    <location>
        <begin position="429"/>
        <end position="543"/>
    </location>
</feature>
<evidence type="ECO:0000256" key="6">
    <source>
        <dbReference type="SAM" id="SignalP"/>
    </source>
</evidence>
<evidence type="ECO:0000256" key="2">
    <source>
        <dbReference type="ARBA" id="ARBA00022729"/>
    </source>
</evidence>
<sequence length="556" mass="62470">MTKAWGALVCLNAAALAYAENRPRGVSPEFAKHYKDPSTFTCISDPAVQLPFARVNDDYCDCPDGSDEPGTSACSHLSSYSPQTPSNANLTHALPGFYCKNKGHIPAYVPFTNVNDGVCDYELCCDGSEEWDGVGGVKCADRCQEIGKDWRKLGEARQKSLGNAGRKRKEMVLQAGRMRKEVEDRIWSLRTEIEGAEVKVRNLEAELKEVERREKGKVAKGPAGGGKMGVLVGLAKERMEELREGLVRVREERDEVKERVKELEGILTTFKEEYNPNFNDEGVKRAVRAWEEYAARDHTFEEDEPAVERDFDEMVKSDKENGLDWEEYEGGEEGSDTDVLYAFENYLPPTIRTWLDTRLRDLRVTLIDSGILADTSSFSTTESKAVTDARNRFNTAERELTNSRNDLQSRKDDLEKDFGPDDIFRALKGTCVSTDSGEYTYELCFMEKTTQKPKKGGGHTNMGNYVRMERIMVDEDLPANGKGLGSGERIAMKHENGQHCWNGPNRSSTIVLACAEENEIWKIMEEEKCVYRLEVGTPAVCETQAGGKKEEVKDEL</sequence>
<keyword evidence="9" id="KW-1185">Reference proteome</keyword>
<dbReference type="InterPro" id="IPR036607">
    <property type="entry name" value="PRKCSH"/>
</dbReference>
<dbReference type="RefSeq" id="XP_064658873.1">
    <property type="nucleotide sequence ID" value="XM_064802748.1"/>
</dbReference>
<dbReference type="PANTHER" id="PTHR12630">
    <property type="entry name" value="N-LINKED OLIGOSACCHARIDE PROCESSING"/>
    <property type="match status" value="1"/>
</dbReference>
<dbReference type="GeneID" id="89926844"/>
<dbReference type="InterPro" id="IPR039794">
    <property type="entry name" value="Gtb1-like"/>
</dbReference>
<keyword evidence="5" id="KW-0175">Coiled coil</keyword>
<evidence type="ECO:0000313" key="9">
    <source>
        <dbReference type="Proteomes" id="UP001337655"/>
    </source>
</evidence>
<evidence type="ECO:0000256" key="4">
    <source>
        <dbReference type="ARBA" id="ARBA00023157"/>
    </source>
</evidence>